<sequence length="105" mass="11432">MAQAVFASAGRGTTHPVAGRGCRRWGRGRGDSLRNPVRPTRPANSPATAADGFLVNGSTTDCTRPYATTYLRHAHRHRDAQIRVGHLVGTLEHVPDNRLWGIARP</sequence>
<name>A0ABU7FXD8_9ACTN</name>
<organism evidence="2 3">
    <name type="scientific">Streptomyces chiangmaiensis</name>
    <dbReference type="NCBI Taxonomy" id="766497"/>
    <lineage>
        <taxon>Bacteria</taxon>
        <taxon>Bacillati</taxon>
        <taxon>Actinomycetota</taxon>
        <taxon>Actinomycetes</taxon>
        <taxon>Kitasatosporales</taxon>
        <taxon>Streptomycetaceae</taxon>
        <taxon>Streptomyces</taxon>
    </lineage>
</organism>
<dbReference type="EMBL" id="JAYWVC010000398">
    <property type="protein sequence ID" value="MED7828488.1"/>
    <property type="molecule type" value="Genomic_DNA"/>
</dbReference>
<dbReference type="RefSeq" id="WP_329512828.1">
    <property type="nucleotide sequence ID" value="NZ_BAAAYZ010000315.1"/>
</dbReference>
<dbReference type="Proteomes" id="UP001333996">
    <property type="component" value="Unassembled WGS sequence"/>
</dbReference>
<gene>
    <name evidence="2" type="ORF">VXC91_43210</name>
</gene>
<evidence type="ECO:0000256" key="1">
    <source>
        <dbReference type="SAM" id="MobiDB-lite"/>
    </source>
</evidence>
<proteinExistence type="predicted"/>
<accession>A0ABU7FXD8</accession>
<keyword evidence="3" id="KW-1185">Reference proteome</keyword>
<evidence type="ECO:0000313" key="2">
    <source>
        <dbReference type="EMBL" id="MED7828488.1"/>
    </source>
</evidence>
<comment type="caution">
    <text evidence="2">The sequence shown here is derived from an EMBL/GenBank/DDBJ whole genome shotgun (WGS) entry which is preliminary data.</text>
</comment>
<protein>
    <submittedName>
        <fullName evidence="2">Uncharacterized protein</fullName>
    </submittedName>
</protein>
<reference evidence="2" key="1">
    <citation type="submission" date="2024-01" db="EMBL/GenBank/DDBJ databases">
        <title>First draft genome sequence data of TA4-1, the type strain of Gram-positive actinobacterium Streptomyces chiangmaiensis.</title>
        <authorList>
            <person name="Yasawong M."/>
            <person name="Nantapong N."/>
        </authorList>
    </citation>
    <scope>NUCLEOTIDE SEQUENCE</scope>
    <source>
        <strain evidence="2">TA4-1</strain>
    </source>
</reference>
<feature type="region of interest" description="Disordered" evidence="1">
    <location>
        <begin position="1"/>
        <end position="53"/>
    </location>
</feature>
<evidence type="ECO:0000313" key="3">
    <source>
        <dbReference type="Proteomes" id="UP001333996"/>
    </source>
</evidence>